<accession>A0AAW1TFA6</accession>
<dbReference type="PANTHER" id="PTHR37384:SF1">
    <property type="entry name" value="OS01G0835600 PROTEIN"/>
    <property type="match status" value="1"/>
</dbReference>
<gene>
    <name evidence="3" type="ORF">WJX84_009390</name>
</gene>
<dbReference type="InterPro" id="IPR047365">
    <property type="entry name" value="Tudor_AtPTM-like"/>
</dbReference>
<feature type="region of interest" description="Disordered" evidence="1">
    <location>
        <begin position="32"/>
        <end position="61"/>
    </location>
</feature>
<dbReference type="AlphaFoldDB" id="A0AAW1TFA6"/>
<dbReference type="Proteomes" id="UP001485043">
    <property type="component" value="Unassembled WGS sequence"/>
</dbReference>
<evidence type="ECO:0000313" key="4">
    <source>
        <dbReference type="Proteomes" id="UP001485043"/>
    </source>
</evidence>
<dbReference type="PANTHER" id="PTHR37384">
    <property type="entry name" value="OS01G0835600 PROTEIN"/>
    <property type="match status" value="1"/>
</dbReference>
<feature type="compositionally biased region" description="Basic residues" evidence="1">
    <location>
        <begin position="203"/>
        <end position="213"/>
    </location>
</feature>
<evidence type="ECO:0000259" key="2">
    <source>
        <dbReference type="Pfam" id="PF21743"/>
    </source>
</evidence>
<reference evidence="3 4" key="1">
    <citation type="journal article" date="2024" name="Nat. Commun.">
        <title>Phylogenomics reveals the evolutionary origins of lichenization in chlorophyte algae.</title>
        <authorList>
            <person name="Puginier C."/>
            <person name="Libourel C."/>
            <person name="Otte J."/>
            <person name="Skaloud P."/>
            <person name="Haon M."/>
            <person name="Grisel S."/>
            <person name="Petersen M."/>
            <person name="Berrin J.G."/>
            <person name="Delaux P.M."/>
            <person name="Dal Grande F."/>
            <person name="Keller J."/>
        </authorList>
    </citation>
    <scope>NUCLEOTIDE SEQUENCE [LARGE SCALE GENOMIC DNA]</scope>
    <source>
        <strain evidence="3 4">SAG 2523</strain>
    </source>
</reference>
<sequence>MREEPMTSPVALMKAAGLPAGPAQIMPLSIAVDSQDASSQEPAFDSHLPTSQAPRTGKAGRRSSILGIGSVLAKTVGGMWPFNRPAIQAAAASALPEGLKVVGRQVRKQFFAESSGKLEWFSGDVVGYNAANAWWQLEYEDGDSEQLIWDELEPFLVPEAGSPAEAVAGADQAPVQSRSDAAGEGNLAAAGPDAKAKAAPKTQRPRRPRRGQP</sequence>
<organism evidence="3 4">
    <name type="scientific">Apatococcus fuscideae</name>
    <dbReference type="NCBI Taxonomy" id="2026836"/>
    <lineage>
        <taxon>Eukaryota</taxon>
        <taxon>Viridiplantae</taxon>
        <taxon>Chlorophyta</taxon>
        <taxon>core chlorophytes</taxon>
        <taxon>Trebouxiophyceae</taxon>
        <taxon>Chlorellales</taxon>
        <taxon>Chlorellaceae</taxon>
        <taxon>Apatococcus</taxon>
    </lineage>
</organism>
<dbReference type="EMBL" id="JALJOV010000092">
    <property type="protein sequence ID" value="KAK9867365.1"/>
    <property type="molecule type" value="Genomic_DNA"/>
</dbReference>
<feature type="region of interest" description="Disordered" evidence="1">
    <location>
        <begin position="163"/>
        <end position="213"/>
    </location>
</feature>
<protein>
    <recommendedName>
        <fullName evidence="2">PTM/DIR17-like Tudor domain-containing protein</fullName>
    </recommendedName>
</protein>
<evidence type="ECO:0000256" key="1">
    <source>
        <dbReference type="SAM" id="MobiDB-lite"/>
    </source>
</evidence>
<keyword evidence="4" id="KW-1185">Reference proteome</keyword>
<dbReference type="CDD" id="cd20401">
    <property type="entry name" value="Tudor_AtPTM-like"/>
    <property type="match status" value="1"/>
</dbReference>
<comment type="caution">
    <text evidence="3">The sequence shown here is derived from an EMBL/GenBank/DDBJ whole genome shotgun (WGS) entry which is preliminary data.</text>
</comment>
<evidence type="ECO:0000313" key="3">
    <source>
        <dbReference type="EMBL" id="KAK9867365.1"/>
    </source>
</evidence>
<feature type="domain" description="PTM/DIR17-like Tudor" evidence="2">
    <location>
        <begin position="103"/>
        <end position="156"/>
    </location>
</feature>
<proteinExistence type="predicted"/>
<feature type="compositionally biased region" description="Low complexity" evidence="1">
    <location>
        <begin position="188"/>
        <end position="202"/>
    </location>
</feature>
<name>A0AAW1TFA6_9CHLO</name>
<dbReference type="Pfam" id="PF21743">
    <property type="entry name" value="PTM_DIR17_Tudor"/>
    <property type="match status" value="1"/>
</dbReference>